<dbReference type="AlphaFoldDB" id="A0A172TGT6"/>
<dbReference type="RefSeq" id="WP_068605499.1">
    <property type="nucleotide sequence ID" value="NZ_CP011388.1"/>
</dbReference>
<dbReference type="SUPFAM" id="SSF51735">
    <property type="entry name" value="NAD(P)-binding Rossmann-fold domains"/>
    <property type="match status" value="1"/>
</dbReference>
<dbReference type="InterPro" id="IPR005913">
    <property type="entry name" value="dTDP_dehydrorham_reduct"/>
</dbReference>
<evidence type="ECO:0000313" key="4">
    <source>
        <dbReference type="EMBL" id="ANE46087.1"/>
    </source>
</evidence>
<dbReference type="GO" id="GO:0005829">
    <property type="term" value="C:cytosol"/>
    <property type="evidence" value="ECO:0007669"/>
    <property type="project" value="TreeGrafter"/>
</dbReference>
<dbReference type="GO" id="GO:0019305">
    <property type="term" value="P:dTDP-rhamnose biosynthetic process"/>
    <property type="evidence" value="ECO:0007669"/>
    <property type="project" value="UniProtKB-UniPathway"/>
</dbReference>
<comment type="similarity">
    <text evidence="1 2">Belongs to the dTDP-4-dehydrorhamnose reductase family.</text>
</comment>
<sequence length="274" mass="30536">MKLLILGGNGMAGHLLVDYFRKHTDHEVYFTSRDRRLPGGLLLDVREPAQVEAVVRAVSPDVIINAVGILNESARLHEVDAYKVNAMLPHQLATVADTLGARVIHISTDCVFSGAKGDYTESDFTDGDSVYAKSKALGELKGSPHMTLRTSIIGPETRGNGIGLLDWFLKQSGTVKGYTGVLWNGITTLELAKAVRHFVKHPIDGLVQLTAPEKVSKHDLLILFRDIWNKEDVRIIPDGEMVLDRTLRSTRTDLNYNVPEYEVMLRELYEWMNG</sequence>
<dbReference type="Proteomes" id="UP000076927">
    <property type="component" value="Chromosome"/>
</dbReference>
<comment type="pathway">
    <text evidence="2">Carbohydrate biosynthesis; dTDP-L-rhamnose biosynthesis.</text>
</comment>
<evidence type="ECO:0000313" key="5">
    <source>
        <dbReference type="Proteomes" id="UP000076927"/>
    </source>
</evidence>
<dbReference type="InterPro" id="IPR029903">
    <property type="entry name" value="RmlD-like-bd"/>
</dbReference>
<evidence type="ECO:0000259" key="3">
    <source>
        <dbReference type="Pfam" id="PF04321"/>
    </source>
</evidence>
<feature type="domain" description="RmlD-like substrate binding" evidence="3">
    <location>
        <begin position="1"/>
        <end position="177"/>
    </location>
</feature>
<keyword evidence="5" id="KW-1185">Reference proteome</keyword>
<comment type="function">
    <text evidence="2">Catalyzes the reduction of dTDP-6-deoxy-L-lyxo-4-hexulose to yield dTDP-L-rhamnose.</text>
</comment>
<dbReference type="EMBL" id="CP011388">
    <property type="protein sequence ID" value="ANE46087.1"/>
    <property type="molecule type" value="Genomic_DNA"/>
</dbReference>
<organism evidence="4 5">
    <name type="scientific">Paenibacillus swuensis</name>
    <dbReference type="NCBI Taxonomy" id="1178515"/>
    <lineage>
        <taxon>Bacteria</taxon>
        <taxon>Bacillati</taxon>
        <taxon>Bacillota</taxon>
        <taxon>Bacilli</taxon>
        <taxon>Bacillales</taxon>
        <taxon>Paenibacillaceae</taxon>
        <taxon>Paenibacillus</taxon>
    </lineage>
</organism>
<dbReference type="OrthoDB" id="9803892at2"/>
<keyword evidence="2" id="KW-0560">Oxidoreductase</keyword>
<dbReference type="Gene3D" id="3.40.50.720">
    <property type="entry name" value="NAD(P)-binding Rossmann-like Domain"/>
    <property type="match status" value="1"/>
</dbReference>
<dbReference type="PATRIC" id="fig|1178515.4.peg.1413"/>
<gene>
    <name evidence="4" type="ORF">SY83_07095</name>
</gene>
<proteinExistence type="inferred from homology"/>
<dbReference type="STRING" id="1178515.SY83_07095"/>
<reference evidence="4 5" key="1">
    <citation type="submission" date="2015-01" db="EMBL/GenBank/DDBJ databases">
        <title>Paenibacillus swuensis/DY6/whole genome sequencing.</title>
        <authorList>
            <person name="Kim M.K."/>
            <person name="Srinivasan S."/>
            <person name="Lee J.-J."/>
        </authorList>
    </citation>
    <scope>NUCLEOTIDE SEQUENCE [LARGE SCALE GENOMIC DNA]</scope>
    <source>
        <strain evidence="4 5">DY6</strain>
    </source>
</reference>
<dbReference type="PANTHER" id="PTHR10491:SF4">
    <property type="entry name" value="METHIONINE ADENOSYLTRANSFERASE 2 SUBUNIT BETA"/>
    <property type="match status" value="1"/>
</dbReference>
<protein>
    <recommendedName>
        <fullName evidence="2">dTDP-4-dehydrorhamnose reductase</fullName>
        <ecNumber evidence="2">1.1.1.133</ecNumber>
    </recommendedName>
</protein>
<keyword evidence="2" id="KW-0521">NADP</keyword>
<evidence type="ECO:0000256" key="1">
    <source>
        <dbReference type="ARBA" id="ARBA00010944"/>
    </source>
</evidence>
<dbReference type="CDD" id="cd05254">
    <property type="entry name" value="dTDP_HR_like_SDR_e"/>
    <property type="match status" value="1"/>
</dbReference>
<dbReference type="InterPro" id="IPR036291">
    <property type="entry name" value="NAD(P)-bd_dom_sf"/>
</dbReference>
<dbReference type="PANTHER" id="PTHR10491">
    <property type="entry name" value="DTDP-4-DEHYDRORHAMNOSE REDUCTASE"/>
    <property type="match status" value="1"/>
</dbReference>
<dbReference type="Pfam" id="PF04321">
    <property type="entry name" value="RmlD_sub_bind"/>
    <property type="match status" value="1"/>
</dbReference>
<dbReference type="EC" id="1.1.1.133" evidence="2"/>
<dbReference type="UniPathway" id="UPA00124"/>
<dbReference type="GO" id="GO:0008831">
    <property type="term" value="F:dTDP-4-dehydrorhamnose reductase activity"/>
    <property type="evidence" value="ECO:0007669"/>
    <property type="project" value="UniProtKB-EC"/>
</dbReference>
<evidence type="ECO:0000256" key="2">
    <source>
        <dbReference type="RuleBase" id="RU364082"/>
    </source>
</evidence>
<accession>A0A172TGT6</accession>
<dbReference type="KEGG" id="pswu:SY83_07095"/>
<name>A0A172TGT6_9BACL</name>